<gene>
    <name evidence="1" type="ORF">AXG93_2839s1260</name>
</gene>
<keyword evidence="2" id="KW-1185">Reference proteome</keyword>
<sequence>MRNMLSTQSANERDNPIIGLIFETMRQVIIFNSANNDNAAMCCKLFSLKINASGWKTHLRLHDIMDNDTASSTPFRKYMVKATPSYIRKFVFLTFILEGFKNDVINYVMQDLFEYLKRLDPDVVMRVLNVTNDNELDATSTTMRLFQLVNAFVGYEQFANEINEISHGTLQDSEWQAIAGVSRFLPTPLKIMKSPAADYKLMLDLVLLSVTMFIKY</sequence>
<dbReference type="AlphaFoldDB" id="A0A176VE00"/>
<organism evidence="1 2">
    <name type="scientific">Marchantia polymorpha subsp. ruderalis</name>
    <dbReference type="NCBI Taxonomy" id="1480154"/>
    <lineage>
        <taxon>Eukaryota</taxon>
        <taxon>Viridiplantae</taxon>
        <taxon>Streptophyta</taxon>
        <taxon>Embryophyta</taxon>
        <taxon>Marchantiophyta</taxon>
        <taxon>Marchantiopsida</taxon>
        <taxon>Marchantiidae</taxon>
        <taxon>Marchantiales</taxon>
        <taxon>Marchantiaceae</taxon>
        <taxon>Marchantia</taxon>
    </lineage>
</organism>
<proteinExistence type="predicted"/>
<protein>
    <submittedName>
        <fullName evidence="1">Uncharacterized protein</fullName>
    </submittedName>
</protein>
<evidence type="ECO:0000313" key="1">
    <source>
        <dbReference type="EMBL" id="OAE19030.1"/>
    </source>
</evidence>
<dbReference type="EMBL" id="LVLJ01003949">
    <property type="protein sequence ID" value="OAE19030.1"/>
    <property type="molecule type" value="Genomic_DNA"/>
</dbReference>
<comment type="caution">
    <text evidence="1">The sequence shown here is derived from an EMBL/GenBank/DDBJ whole genome shotgun (WGS) entry which is preliminary data.</text>
</comment>
<accession>A0A176VE00</accession>
<reference evidence="1" key="1">
    <citation type="submission" date="2016-03" db="EMBL/GenBank/DDBJ databases">
        <title>Mechanisms controlling the formation of the plant cell surface in tip-growing cells are functionally conserved among land plants.</title>
        <authorList>
            <person name="Honkanen S."/>
            <person name="Jones V.A."/>
            <person name="Morieri G."/>
            <person name="Champion C."/>
            <person name="Hetherington A.J."/>
            <person name="Kelly S."/>
            <person name="Saint-Marcoux D."/>
            <person name="Proust H."/>
            <person name="Prescott H."/>
            <person name="Dolan L."/>
        </authorList>
    </citation>
    <scope>NUCLEOTIDE SEQUENCE [LARGE SCALE GENOMIC DNA]</scope>
    <source>
        <tissue evidence="1">Whole gametophyte</tissue>
    </source>
</reference>
<evidence type="ECO:0000313" key="2">
    <source>
        <dbReference type="Proteomes" id="UP000077202"/>
    </source>
</evidence>
<dbReference type="Proteomes" id="UP000077202">
    <property type="component" value="Unassembled WGS sequence"/>
</dbReference>
<name>A0A176VE00_MARPO</name>